<dbReference type="EMBL" id="LOXM01000290">
    <property type="protein sequence ID" value="KVG52373.1"/>
    <property type="molecule type" value="Genomic_DNA"/>
</dbReference>
<proteinExistence type="predicted"/>
<protein>
    <submittedName>
        <fullName evidence="2">Uncharacterized protein</fullName>
    </submittedName>
</protein>
<feature type="transmembrane region" description="Helical" evidence="1">
    <location>
        <begin position="29"/>
        <end position="47"/>
    </location>
</feature>
<reference evidence="2 3" key="1">
    <citation type="submission" date="2015-11" db="EMBL/GenBank/DDBJ databases">
        <title>Expanding the genomic diversity of Burkholderia species for the development of highly accurate diagnostics.</title>
        <authorList>
            <person name="Sahl J."/>
            <person name="Keim P."/>
            <person name="Wagner D."/>
        </authorList>
    </citation>
    <scope>NUCLEOTIDE SEQUENCE [LARGE SCALE GENOMIC DNA]</scope>
    <source>
        <strain evidence="2 3">MSMB2036</strain>
    </source>
</reference>
<sequence length="67" mass="6903">MLSMGLGASVGSGLTSLFGEQTGSSLLGFKLSFVCVGVVTLVSAAIFRRIQEAPATRTRPGHAVAHR</sequence>
<comment type="caution">
    <text evidence="2">The sequence shown here is derived from an EMBL/GenBank/DDBJ whole genome shotgun (WGS) entry which is preliminary data.</text>
</comment>
<keyword evidence="1" id="KW-1133">Transmembrane helix</keyword>
<dbReference type="AlphaFoldDB" id="A0A103QMY3"/>
<name>A0A103QMY3_9BURK</name>
<keyword evidence="1" id="KW-0472">Membrane</keyword>
<dbReference type="Proteomes" id="UP000064029">
    <property type="component" value="Unassembled WGS sequence"/>
</dbReference>
<accession>A0A103QMY3</accession>
<evidence type="ECO:0000256" key="1">
    <source>
        <dbReference type="SAM" id="Phobius"/>
    </source>
</evidence>
<evidence type="ECO:0000313" key="3">
    <source>
        <dbReference type="Proteomes" id="UP000064029"/>
    </source>
</evidence>
<evidence type="ECO:0000313" key="2">
    <source>
        <dbReference type="EMBL" id="KVG52373.1"/>
    </source>
</evidence>
<gene>
    <name evidence="2" type="ORF">WJ33_10160</name>
</gene>
<organism evidence="2 3">
    <name type="scientific">Burkholderia ubonensis</name>
    <dbReference type="NCBI Taxonomy" id="101571"/>
    <lineage>
        <taxon>Bacteria</taxon>
        <taxon>Pseudomonadati</taxon>
        <taxon>Pseudomonadota</taxon>
        <taxon>Betaproteobacteria</taxon>
        <taxon>Burkholderiales</taxon>
        <taxon>Burkholderiaceae</taxon>
        <taxon>Burkholderia</taxon>
        <taxon>Burkholderia cepacia complex</taxon>
    </lineage>
</organism>
<keyword evidence="1" id="KW-0812">Transmembrane</keyword>